<evidence type="ECO:0000313" key="3">
    <source>
        <dbReference type="EMBL" id="KAG7340777.1"/>
    </source>
</evidence>
<dbReference type="Pfam" id="PF20710">
    <property type="entry name" value="DUF6824"/>
    <property type="match status" value="1"/>
</dbReference>
<comment type="caution">
    <text evidence="3">The sequence shown here is derived from an EMBL/GenBank/DDBJ whole genome shotgun (WGS) entry which is preliminary data.</text>
</comment>
<feature type="coiled-coil region" evidence="1">
    <location>
        <begin position="67"/>
        <end position="94"/>
    </location>
</feature>
<proteinExistence type="predicted"/>
<reference evidence="3" key="1">
    <citation type="journal article" date="2021" name="Sci. Rep.">
        <title>Diploid genomic architecture of Nitzschia inconspicua, an elite biomass production diatom.</title>
        <authorList>
            <person name="Oliver A."/>
            <person name="Podell S."/>
            <person name="Pinowska A."/>
            <person name="Traller J.C."/>
            <person name="Smith S.R."/>
            <person name="McClure R."/>
            <person name="Beliaev A."/>
            <person name="Bohutskyi P."/>
            <person name="Hill E.A."/>
            <person name="Rabines A."/>
            <person name="Zheng H."/>
            <person name="Allen L.Z."/>
            <person name="Kuo A."/>
            <person name="Grigoriev I.V."/>
            <person name="Allen A.E."/>
            <person name="Hazlebeck D."/>
            <person name="Allen E.E."/>
        </authorList>
    </citation>
    <scope>NUCLEOTIDE SEQUENCE</scope>
    <source>
        <strain evidence="3">Hildebrandi</strain>
    </source>
</reference>
<keyword evidence="4" id="KW-1185">Reference proteome</keyword>
<name>A0A9K3KC15_9STRA</name>
<dbReference type="InterPro" id="IPR049227">
    <property type="entry name" value="DUF6824"/>
</dbReference>
<feature type="domain" description="DUF6824" evidence="2">
    <location>
        <begin position="316"/>
        <end position="398"/>
    </location>
</feature>
<keyword evidence="1" id="KW-0175">Coiled coil</keyword>
<organism evidence="3 4">
    <name type="scientific">Nitzschia inconspicua</name>
    <dbReference type="NCBI Taxonomy" id="303405"/>
    <lineage>
        <taxon>Eukaryota</taxon>
        <taxon>Sar</taxon>
        <taxon>Stramenopiles</taxon>
        <taxon>Ochrophyta</taxon>
        <taxon>Bacillariophyta</taxon>
        <taxon>Bacillariophyceae</taxon>
        <taxon>Bacillariophycidae</taxon>
        <taxon>Bacillariales</taxon>
        <taxon>Bacillariaceae</taxon>
        <taxon>Nitzschia</taxon>
    </lineage>
</organism>
<dbReference type="AlphaFoldDB" id="A0A9K3KC15"/>
<accession>A0A9K3KC15</accession>
<sequence length="482" mass="55153">MSALQNIPRTLREEDERDKIEDELLLKASEMDALLTKELNQLSMNDRELTMEEIHGAHANKVKRMEESRLDSVLEQLQIELDAIQDERRRAYNIALGMNSTYVIERKFRTTFFRAESYDAKKAAIRMLHFLTYAREKFGENALLRPIRWDDMSDKAMAILEEGSMQILPARDNAGRLVLSLIADAGTGCPLVDRSQMCFYVFNCLAEDSLSQLLGVVVVFFMHNFVTAGIPEVEHRKGLIQILQAVPNRVSACHYCFPNTPFFHTLKAAFLLASGKESRTRSRFHIGTVTELVRYGLMEENPEALEKIVEIPHHKDYLFGKGQAIMKHQGNIALRALLKERLSCWENAAFKEKSSICWEIIHEVAQQGGRFLRDTPQGWFVEVEPDSVRKKVSIAFRDMLKRARRNNRGGQQQEKAQVAGVSSADTYLPFPITLDHAIQAQTYNDLNLSRKIPPKRQKVRTGEDDDFSEKMFCNFSMNNGSS</sequence>
<reference evidence="3" key="2">
    <citation type="submission" date="2021-04" db="EMBL/GenBank/DDBJ databases">
        <authorList>
            <person name="Podell S."/>
        </authorList>
    </citation>
    <scope>NUCLEOTIDE SEQUENCE</scope>
    <source>
        <strain evidence="3">Hildebrandi</strain>
    </source>
</reference>
<dbReference type="EMBL" id="JAGRRH010000027">
    <property type="protein sequence ID" value="KAG7340777.1"/>
    <property type="molecule type" value="Genomic_DNA"/>
</dbReference>
<dbReference type="OrthoDB" id="57006at2759"/>
<protein>
    <recommendedName>
        <fullName evidence="2">DUF6824 domain-containing protein</fullName>
    </recommendedName>
</protein>
<dbReference type="Proteomes" id="UP000693970">
    <property type="component" value="Unassembled WGS sequence"/>
</dbReference>
<gene>
    <name evidence="3" type="ORF">IV203_024320</name>
</gene>
<evidence type="ECO:0000313" key="4">
    <source>
        <dbReference type="Proteomes" id="UP000693970"/>
    </source>
</evidence>
<evidence type="ECO:0000256" key="1">
    <source>
        <dbReference type="SAM" id="Coils"/>
    </source>
</evidence>
<evidence type="ECO:0000259" key="2">
    <source>
        <dbReference type="Pfam" id="PF20710"/>
    </source>
</evidence>